<dbReference type="AlphaFoldDB" id="A0A0D9QSU3"/>
<name>A0A0D9QSU3_PLAFR</name>
<gene>
    <name evidence="2" type="ORF">AK88_00373</name>
</gene>
<feature type="compositionally biased region" description="Polar residues" evidence="1">
    <location>
        <begin position="67"/>
        <end position="81"/>
    </location>
</feature>
<feature type="compositionally biased region" description="Basic and acidic residues" evidence="1">
    <location>
        <begin position="754"/>
        <end position="768"/>
    </location>
</feature>
<evidence type="ECO:0000313" key="3">
    <source>
        <dbReference type="Proteomes" id="UP000054561"/>
    </source>
</evidence>
<feature type="region of interest" description="Disordered" evidence="1">
    <location>
        <begin position="925"/>
        <end position="981"/>
    </location>
</feature>
<feature type="region of interest" description="Disordered" evidence="1">
    <location>
        <begin position="226"/>
        <end position="256"/>
    </location>
</feature>
<feature type="compositionally biased region" description="Polar residues" evidence="1">
    <location>
        <begin position="950"/>
        <end position="969"/>
    </location>
</feature>
<feature type="region of interest" description="Disordered" evidence="1">
    <location>
        <begin position="1"/>
        <end position="37"/>
    </location>
</feature>
<dbReference type="VEuPathDB" id="PlasmoDB:AK88_00373"/>
<feature type="compositionally biased region" description="Basic and acidic residues" evidence="1">
    <location>
        <begin position="1066"/>
        <end position="1080"/>
    </location>
</feature>
<sequence>MKRREWSVGSSGGSGAKLAKEGSASRGGSIGSARSSCSACSAGATVSSLYRTNCLTKEKKKSDLRGTPSTPSTRKASTTGESDMGRGARTSLRASAKKKRGPHLTRNVTQNEAQKGANKLVNVSSPRRVQKIACLATYAHKYRLTKTCSLKKACQNKRNTSTPRGSSNCSERINGLMEEQKKKCRSHYHRGVPNVQGPPISMFHQEGAGKASWGKMKSITKLRQKKKKNEQLLEGQDQLNEHMKDMNGTRSGSDPGDVPKWDELYSFFPHVYNPVDSDGAKGTPSGGVTTHAPCEYPVGQIYEGVKGRPRIVHMGVGGGDMSIAFSETVPTTAAFYEQHVGYDGFHGQYLPNELGRGGSSNEEDMNGGFHELRRKDTNGDLSNDYITYKQYVLQSNSNGQSRMEGGLPTHQMQQEPIHKRSDELASHLKKHKQHACSINNNHLKSHSSDSDAIDDVHSNCGESFTIKHLPEVPSDVAMVCSSHDASLQPKRHEWRSFLTGELAMNEGGGGATRACYSSSGDDGSDVCAEGRAERRGQSHLRNVMEPNEHVLNANCYRDGGDHFANCDALSFSCNGVQSPWVGPMMDSSRHFGERGPLSHSDNYFRGVISEDQRAGGDDPLGDATACGGHPCCVDPSCSVRGQERGPNDYSLQRPRFSDALLYSHKTDVSIMHIDSLEDTPGPYEQRDMHKGDKCSGTPYVDYIIQAKNRMEGADDAGDAHNAHLRSPSYNASSGGSPTQPHREQMSIGRGHSQRSNENKNNLRDHNESEETNLLGEDYPHGVVCVHLGGRTDRGSTNGVYQLRKNKNERNIMDDSILSHSFEQYNHSAGDEGCDGEMVQCDTRRGSTYAGVHLKSVHNTFEDPQEEGIVIGEDPCSSFGVPHVRGSNGVLGAEGREEVPHHTLHAHAGGDKFAVELLYSSSTFGSNTTEGSNGGGEAIDDGPLHGGPVQGSRSDSLGRNGATATTQVNHYSPEHVHTKGMKKSSSFISEHNTRNKQMGMLSFIRSRSAHMVKESRRDCPLKFDDTTPICNKEMNRKKSRSNGWAKFKCTMLSEQMVRQGEGITSKGQEHEDGSTRTRERTSALSKIPEGCVLSRAALPNETGEKKKKKKFLRANCWRD</sequence>
<organism evidence="2 3">
    <name type="scientific">Plasmodium fragile</name>
    <dbReference type="NCBI Taxonomy" id="5857"/>
    <lineage>
        <taxon>Eukaryota</taxon>
        <taxon>Sar</taxon>
        <taxon>Alveolata</taxon>
        <taxon>Apicomplexa</taxon>
        <taxon>Aconoidasida</taxon>
        <taxon>Haemosporida</taxon>
        <taxon>Plasmodiidae</taxon>
        <taxon>Plasmodium</taxon>
        <taxon>Plasmodium (Plasmodium)</taxon>
    </lineage>
</organism>
<evidence type="ECO:0000256" key="1">
    <source>
        <dbReference type="SAM" id="MobiDB-lite"/>
    </source>
</evidence>
<protein>
    <submittedName>
        <fullName evidence="2">Uncharacterized protein</fullName>
    </submittedName>
</protein>
<feature type="region of interest" description="Disordered" evidence="1">
    <location>
        <begin position="57"/>
        <end position="106"/>
    </location>
</feature>
<dbReference type="EMBL" id="KQ001647">
    <property type="protein sequence ID" value="KJP89917.1"/>
    <property type="molecule type" value="Genomic_DNA"/>
</dbReference>
<accession>A0A0D9QSU3</accession>
<dbReference type="Proteomes" id="UP000054561">
    <property type="component" value="Unassembled WGS sequence"/>
</dbReference>
<dbReference type="GeneID" id="24265687"/>
<dbReference type="RefSeq" id="XP_012333447.1">
    <property type="nucleotide sequence ID" value="XM_012478024.1"/>
</dbReference>
<evidence type="ECO:0000313" key="2">
    <source>
        <dbReference type="EMBL" id="KJP89917.1"/>
    </source>
</evidence>
<feature type="region of interest" description="Disordered" evidence="1">
    <location>
        <begin position="711"/>
        <end position="775"/>
    </location>
</feature>
<feature type="compositionally biased region" description="Basic and acidic residues" evidence="1">
    <location>
        <begin position="711"/>
        <end position="721"/>
    </location>
</feature>
<feature type="compositionally biased region" description="Polar residues" evidence="1">
    <location>
        <begin position="727"/>
        <end position="739"/>
    </location>
</feature>
<keyword evidence="3" id="KW-1185">Reference proteome</keyword>
<proteinExistence type="predicted"/>
<feature type="compositionally biased region" description="Low complexity" evidence="1">
    <location>
        <begin position="21"/>
        <end position="37"/>
    </location>
</feature>
<reference evidence="2 3" key="1">
    <citation type="submission" date="2014-03" db="EMBL/GenBank/DDBJ databases">
        <title>The Genome Sequence of Plasmodium fragile nilgiri.</title>
        <authorList>
            <consortium name="The Broad Institute Genomics Platform"/>
            <consortium name="The Broad Institute Genome Sequencing Center for Infectious Disease"/>
            <person name="Neafsey D."/>
            <person name="Duraisingh M."/>
            <person name="Young S.K."/>
            <person name="Zeng Q."/>
            <person name="Gargeya S."/>
            <person name="Abouelleil A."/>
            <person name="Alvarado L."/>
            <person name="Chapman S.B."/>
            <person name="Gainer-Dewar J."/>
            <person name="Goldberg J."/>
            <person name="Griggs A."/>
            <person name="Gujja S."/>
            <person name="Hansen M."/>
            <person name="Howarth C."/>
            <person name="Imamovic A."/>
            <person name="Larimer J."/>
            <person name="Pearson M."/>
            <person name="Poon T.W."/>
            <person name="Priest M."/>
            <person name="Roberts A."/>
            <person name="Saif S."/>
            <person name="Shea T."/>
            <person name="Sykes S."/>
            <person name="Wortman J."/>
            <person name="Nusbaum C."/>
            <person name="Birren B."/>
        </authorList>
    </citation>
    <scope>NUCLEOTIDE SEQUENCE [LARGE SCALE GENOMIC DNA]</scope>
    <source>
        <strain evidence="3">nilgiri</strain>
    </source>
</reference>
<feature type="region of interest" description="Disordered" evidence="1">
    <location>
        <begin position="1059"/>
        <end position="1082"/>
    </location>
</feature>